<dbReference type="EMBL" id="GDIP01242960">
    <property type="protein sequence ID" value="JAI80441.1"/>
    <property type="molecule type" value="Transcribed_RNA"/>
</dbReference>
<dbReference type="InterPro" id="IPR051276">
    <property type="entry name" value="Saccharopine_DH-like_oxidrdct"/>
</dbReference>
<dbReference type="GO" id="GO:0005811">
    <property type="term" value="C:lipid droplet"/>
    <property type="evidence" value="ECO:0007669"/>
    <property type="project" value="TreeGrafter"/>
</dbReference>
<name>A0A0P4XCT4_9CRUS</name>
<dbReference type="GO" id="GO:0005886">
    <property type="term" value="C:plasma membrane"/>
    <property type="evidence" value="ECO:0007669"/>
    <property type="project" value="TreeGrafter"/>
</dbReference>
<evidence type="ECO:0000313" key="6">
    <source>
        <dbReference type="Proteomes" id="UP000076858"/>
    </source>
</evidence>
<keyword evidence="2" id="KW-0812">Transmembrane</keyword>
<reference evidence="5 6" key="3">
    <citation type="submission" date="2016-03" db="EMBL/GenBank/DDBJ databases">
        <title>EvidentialGene: Evidence-directed Construction of Genes on Genomes.</title>
        <authorList>
            <person name="Gilbert D.G."/>
            <person name="Choi J.-H."/>
            <person name="Mockaitis K."/>
            <person name="Colbourne J."/>
            <person name="Pfrender M."/>
        </authorList>
    </citation>
    <scope>NUCLEOTIDE SEQUENCE [LARGE SCALE GENOMIC DNA]</scope>
    <source>
        <strain evidence="5 6">Xinb3</strain>
        <tissue evidence="5">Complete organism</tissue>
    </source>
</reference>
<sequence>MSVTREYDLIIFGATGFTGQYVVEEVARIAEEENITWAVAGRNIEKLKVGLENVEKQTGKSLKDVGVIKADVGDLNSLNEMAKKGRIVLNCVGPYRFHGEAVVNACVKNGTNHLDISGEPQFLEKMQLDYHTAAKENNCYVVGACGFDSIPSDMGTVFLEQQFAGQVNTVEAYLNIKAEHGFHLNYGTWQSAIHGFACANELKPLRKKLFPQRLPVMEPKLKSRGVLHQNPIVKSWCLPFPGSDRSVVMRSQRYFYEKEKKRPIQMAVYFQCSSIIAAILTILSAVVFGLLASFKVGRSLLEKYPKVLSFGVFDHKGPTKEEIDGTSFVLTLVGKGWNEKLTEPTDAYSNKPEKELVVRVSGPELGYVTTPICMIQAALVLLREADKLPSEGGVYPPGAAFAKTSLINRLIKNGINFETGLRSSL</sequence>
<dbReference type="Proteomes" id="UP000076858">
    <property type="component" value="Unassembled WGS sequence"/>
</dbReference>
<reference evidence="4" key="1">
    <citation type="submission" date="2015-10" db="EMBL/GenBank/DDBJ databases">
        <title>Daphnia magna gene sets from two clonal populations assembled and annotated with EvidentialGene.</title>
        <authorList>
            <person name="Gilbert D."/>
            <person name="Podicheti R."/>
            <person name="Orsini L."/>
            <person name="Colbourne J."/>
            <person name="Pfrender M."/>
        </authorList>
    </citation>
    <scope>NUCLEOTIDE SEQUENCE</scope>
</reference>
<dbReference type="FunFam" id="3.40.50.720:FF:000178">
    <property type="entry name" value="Saccharopine dehydrogenase-like oxidoreductase"/>
    <property type="match status" value="1"/>
</dbReference>
<dbReference type="InterPro" id="IPR005097">
    <property type="entry name" value="Sacchrp_dh_NADP-bd"/>
</dbReference>
<keyword evidence="2" id="KW-0472">Membrane</keyword>
<dbReference type="Gene3D" id="3.40.50.720">
    <property type="entry name" value="NAD(P)-binding Rossmann-like Domain"/>
    <property type="match status" value="1"/>
</dbReference>
<dbReference type="PANTHER" id="PTHR12286">
    <property type="entry name" value="SACCHAROPINE DEHYDROGENASE-LIKE OXIDOREDUCTASE"/>
    <property type="match status" value="1"/>
</dbReference>
<dbReference type="EMBL" id="LRGB01002190">
    <property type="protein sequence ID" value="KZS08608.1"/>
    <property type="molecule type" value="Genomic_DNA"/>
</dbReference>
<evidence type="ECO:0000313" key="4">
    <source>
        <dbReference type="EMBL" id="JAI80441.1"/>
    </source>
</evidence>
<feature type="transmembrane region" description="Helical" evidence="2">
    <location>
        <begin position="268"/>
        <end position="294"/>
    </location>
</feature>
<keyword evidence="6" id="KW-1185">Reference proteome</keyword>
<dbReference type="AlphaFoldDB" id="A0A0P4XCT4"/>
<dbReference type="GO" id="GO:0009247">
    <property type="term" value="P:glycolipid biosynthetic process"/>
    <property type="evidence" value="ECO:0007669"/>
    <property type="project" value="TreeGrafter"/>
</dbReference>
<gene>
    <name evidence="5" type="ORF">APZ42_027246</name>
</gene>
<dbReference type="OrthoDB" id="10268090at2759"/>
<accession>A0A0P4XCT4</accession>
<dbReference type="PANTHER" id="PTHR12286:SF5">
    <property type="entry name" value="SACCHAROPINE DEHYDROGENASE-LIKE OXIDOREDUCTASE"/>
    <property type="match status" value="1"/>
</dbReference>
<evidence type="ECO:0000256" key="2">
    <source>
        <dbReference type="SAM" id="Phobius"/>
    </source>
</evidence>
<organism evidence="4">
    <name type="scientific">Daphnia magna</name>
    <dbReference type="NCBI Taxonomy" id="35525"/>
    <lineage>
        <taxon>Eukaryota</taxon>
        <taxon>Metazoa</taxon>
        <taxon>Ecdysozoa</taxon>
        <taxon>Arthropoda</taxon>
        <taxon>Crustacea</taxon>
        <taxon>Branchiopoda</taxon>
        <taxon>Diplostraca</taxon>
        <taxon>Cladocera</taxon>
        <taxon>Anomopoda</taxon>
        <taxon>Daphniidae</taxon>
        <taxon>Daphnia</taxon>
    </lineage>
</organism>
<comment type="similarity">
    <text evidence="1">Belongs to the saccharopine dehydrogenase family.</text>
</comment>
<reference evidence="4" key="2">
    <citation type="submission" date="2015-10" db="EMBL/GenBank/DDBJ databases">
        <authorList>
            <person name="Gilbert D.G."/>
        </authorList>
    </citation>
    <scope>NUCLEOTIDE SEQUENCE</scope>
</reference>
<dbReference type="InterPro" id="IPR036291">
    <property type="entry name" value="NAD(P)-bd_dom_sf"/>
</dbReference>
<proteinExistence type="inferred from homology"/>
<evidence type="ECO:0000256" key="1">
    <source>
        <dbReference type="ARBA" id="ARBA00038048"/>
    </source>
</evidence>
<dbReference type="SUPFAM" id="SSF51735">
    <property type="entry name" value="NAD(P)-binding Rossmann-fold domains"/>
    <property type="match status" value="1"/>
</dbReference>
<evidence type="ECO:0000259" key="3">
    <source>
        <dbReference type="Pfam" id="PF03435"/>
    </source>
</evidence>
<dbReference type="GO" id="GO:0005739">
    <property type="term" value="C:mitochondrion"/>
    <property type="evidence" value="ECO:0007669"/>
    <property type="project" value="TreeGrafter"/>
</dbReference>
<evidence type="ECO:0000313" key="5">
    <source>
        <dbReference type="EMBL" id="KZS08608.1"/>
    </source>
</evidence>
<protein>
    <submittedName>
        <fullName evidence="4 5">Saccharopine dehydrogenase oxidoreductase</fullName>
    </submittedName>
</protein>
<keyword evidence="2" id="KW-1133">Transmembrane helix</keyword>
<feature type="domain" description="Saccharopine dehydrogenase NADP binding" evidence="3">
    <location>
        <begin position="10"/>
        <end position="142"/>
    </location>
</feature>
<dbReference type="Pfam" id="PF03435">
    <property type="entry name" value="Sacchrp_dh_NADP"/>
    <property type="match status" value="1"/>
</dbReference>